<evidence type="ECO:0000313" key="4">
    <source>
        <dbReference type="EMBL" id="ABG11145.1"/>
    </source>
</evidence>
<dbReference type="AlphaFoldDB" id="A0A5Q5BRY2"/>
<evidence type="ECO:0000259" key="3">
    <source>
        <dbReference type="Pfam" id="PF14219"/>
    </source>
</evidence>
<dbReference type="KEGG" id="mmc:Mmcs_5041"/>
<organism evidence="4">
    <name type="scientific">Mycobacterium sp. (strain MCS)</name>
    <dbReference type="NCBI Taxonomy" id="164756"/>
    <lineage>
        <taxon>Bacteria</taxon>
        <taxon>Bacillati</taxon>
        <taxon>Actinomycetota</taxon>
        <taxon>Actinomycetes</taxon>
        <taxon>Mycobacteriales</taxon>
        <taxon>Mycobacteriaceae</taxon>
        <taxon>Mycobacterium</taxon>
    </lineage>
</organism>
<sequence>MIQVCSRCGTRWNVRDRERHVCPRCQGALMAPAAVPTPGAEWSARQVRPGAAGAPPRLPAGYRWIAVRPGAPPPPRARRRPLGPTPRYPTIPRWGLVEHFDTVDPSAAETRTGPSTSAVRTTLLITMGVLGAAAAVHALRYLLLLINRTVLLNPIVAGAATWLAVALSVVAAFLVVGSIVLLTNWLIARRGAAYAYRGQSDPRDALRLRLGCLVPFVNLFFAPVYVLELAGVESRTSTLRKPIIVWWILWVLSTVVSVSSIATSFTTDPQGIADNTMITTIAYLTALATLLVAYRVVSGFEQASVSRPVHRWVMVPDDAQDAQHPEGQSARPVESSGQNPAA</sequence>
<evidence type="ECO:0000256" key="1">
    <source>
        <dbReference type="SAM" id="MobiDB-lite"/>
    </source>
</evidence>
<protein>
    <recommendedName>
        <fullName evidence="3">DUF4328 domain-containing protein</fullName>
    </recommendedName>
</protein>
<feature type="transmembrane region" description="Helical" evidence="2">
    <location>
        <begin position="155"/>
        <end position="188"/>
    </location>
</feature>
<name>A0A5Q5BRY2_MYCSS</name>
<feature type="transmembrane region" description="Helical" evidence="2">
    <location>
        <begin position="277"/>
        <end position="297"/>
    </location>
</feature>
<feature type="transmembrane region" description="Helical" evidence="2">
    <location>
        <begin position="244"/>
        <end position="265"/>
    </location>
</feature>
<evidence type="ECO:0000256" key="2">
    <source>
        <dbReference type="SAM" id="Phobius"/>
    </source>
</evidence>
<keyword evidence="2" id="KW-1133">Transmembrane helix</keyword>
<proteinExistence type="predicted"/>
<accession>A0A5Q5BRY2</accession>
<dbReference type="EMBL" id="CP000384">
    <property type="protein sequence ID" value="ABG11145.1"/>
    <property type="molecule type" value="Genomic_DNA"/>
</dbReference>
<dbReference type="InterPro" id="IPR025565">
    <property type="entry name" value="DUF4328"/>
</dbReference>
<keyword evidence="2" id="KW-0472">Membrane</keyword>
<gene>
    <name evidence="4" type="ordered locus">Mmcs_5041</name>
</gene>
<keyword evidence="2" id="KW-0812">Transmembrane</keyword>
<reference evidence="4" key="1">
    <citation type="submission" date="2006-06" db="EMBL/GenBank/DDBJ databases">
        <title>Complete sequence of chromosome of Mycobacterium sp. MCS.</title>
        <authorList>
            <consortium name="US DOE Joint Genome Institute"/>
            <person name="Copeland A."/>
            <person name="Lucas S."/>
            <person name="Lapidus A."/>
            <person name="Barry K."/>
            <person name="Detter J.C."/>
            <person name="Glavina del Rio T."/>
            <person name="Hammon N."/>
            <person name="Israni S."/>
            <person name="Dalin E."/>
            <person name="Tice H."/>
            <person name="Pitluck S."/>
            <person name="Martinez M."/>
            <person name="Schmutz J."/>
            <person name="Larimer F."/>
            <person name="Land M."/>
            <person name="Hauser L."/>
            <person name="Kyrpides N."/>
            <person name="Kim E."/>
            <person name="Miller C.D."/>
            <person name="Hughes J.E."/>
            <person name="Anderson A.J."/>
            <person name="Sims R.C."/>
            <person name="Richardson P."/>
        </authorList>
    </citation>
    <scope>NUCLEOTIDE SEQUENCE [LARGE SCALE GENOMIC DNA]</scope>
    <source>
        <strain evidence="4">MCS</strain>
    </source>
</reference>
<feature type="region of interest" description="Disordered" evidence="1">
    <location>
        <begin position="320"/>
        <end position="342"/>
    </location>
</feature>
<feature type="domain" description="DUF4328" evidence="3">
    <location>
        <begin position="148"/>
        <end position="301"/>
    </location>
</feature>
<feature type="transmembrane region" description="Helical" evidence="2">
    <location>
        <begin position="123"/>
        <end position="143"/>
    </location>
</feature>
<dbReference type="Pfam" id="PF14219">
    <property type="entry name" value="DUF4328"/>
    <property type="match status" value="1"/>
</dbReference>